<sequence>NERDLIDKLKYLIKKYKRSFIIKPSGGSGGAGVIPVSKDENPANFGKIITESKKEFFAKFMKNRNPYPYTIQEKANFSLINWKGGKHTFDLRIYIARNKNRVVPVGGLARIARGNFTVGLDKQEFVVNLSGYNGQIEVERGIGFSEKNSRLLNLNKEDFANMFSIGCVIFAKIVQNYKEIIDFTEWDKIIE</sequence>
<comment type="caution">
    <text evidence="1">The sequence shown here is derived from an EMBL/GenBank/DDBJ whole genome shotgun (WGS) entry which is preliminary data.</text>
</comment>
<dbReference type="GO" id="GO:0005524">
    <property type="term" value="F:ATP binding"/>
    <property type="evidence" value="ECO:0007669"/>
    <property type="project" value="InterPro"/>
</dbReference>
<reference evidence="1" key="1">
    <citation type="journal article" date="2014" name="Front. Microbiol.">
        <title>High frequency of phylogenetically diverse reductive dehalogenase-homologous genes in deep subseafloor sedimentary metagenomes.</title>
        <authorList>
            <person name="Kawai M."/>
            <person name="Futagami T."/>
            <person name="Toyoda A."/>
            <person name="Takaki Y."/>
            <person name="Nishi S."/>
            <person name="Hori S."/>
            <person name="Arai W."/>
            <person name="Tsubouchi T."/>
            <person name="Morono Y."/>
            <person name="Uchiyama I."/>
            <person name="Ito T."/>
            <person name="Fujiyama A."/>
            <person name="Inagaki F."/>
            <person name="Takami H."/>
        </authorList>
    </citation>
    <scope>NUCLEOTIDE SEQUENCE</scope>
    <source>
        <strain evidence="1">Expedition CK06-06</strain>
    </source>
</reference>
<dbReference type="InterPro" id="IPR013815">
    <property type="entry name" value="ATP_grasp_subdomain_1"/>
</dbReference>
<evidence type="ECO:0000313" key="1">
    <source>
        <dbReference type="EMBL" id="GAG68520.1"/>
    </source>
</evidence>
<dbReference type="SUPFAM" id="SSF56059">
    <property type="entry name" value="Glutathione synthetase ATP-binding domain-like"/>
    <property type="match status" value="1"/>
</dbReference>
<gene>
    <name evidence="1" type="ORF">S01H4_10859</name>
</gene>
<organism evidence="1">
    <name type="scientific">marine sediment metagenome</name>
    <dbReference type="NCBI Taxonomy" id="412755"/>
    <lineage>
        <taxon>unclassified sequences</taxon>
        <taxon>metagenomes</taxon>
        <taxon>ecological metagenomes</taxon>
    </lineage>
</organism>
<protein>
    <recommendedName>
        <fullName evidence="2">ATP-grasp fold RimK-type domain-containing protein</fullName>
    </recommendedName>
</protein>
<proteinExistence type="predicted"/>
<dbReference type="AlphaFoldDB" id="X0ZFV2"/>
<dbReference type="InterPro" id="IPR026838">
    <property type="entry name" value="YheC/D"/>
</dbReference>
<dbReference type="EMBL" id="BART01004249">
    <property type="protein sequence ID" value="GAG68520.1"/>
    <property type="molecule type" value="Genomic_DNA"/>
</dbReference>
<name>X0ZFV2_9ZZZZ</name>
<evidence type="ECO:0008006" key="2">
    <source>
        <dbReference type="Google" id="ProtNLM"/>
    </source>
</evidence>
<dbReference type="Gene3D" id="3.30.1490.20">
    <property type="entry name" value="ATP-grasp fold, A domain"/>
    <property type="match status" value="1"/>
</dbReference>
<accession>X0ZFV2</accession>
<dbReference type="Pfam" id="PF14398">
    <property type="entry name" value="ATPgrasp_YheCD"/>
    <property type="match status" value="1"/>
</dbReference>
<feature type="non-terminal residue" evidence="1">
    <location>
        <position position="1"/>
    </location>
</feature>